<dbReference type="EMBL" id="PPEH01000015">
    <property type="protein sequence ID" value="PNW11149.1"/>
    <property type="molecule type" value="Genomic_DNA"/>
</dbReference>
<dbReference type="AlphaFoldDB" id="A0A3G6RF18"/>
<keyword evidence="4" id="KW-1185">Reference proteome</keyword>
<reference evidence="1 4" key="2">
    <citation type="submission" date="2018-11" db="EMBL/GenBank/DDBJ databases">
        <title>Proposal to divide the Flavobacteriaceae and reorganize its genera based on Amino Acid Identity values calculated from whole genome sequences.</title>
        <authorList>
            <person name="Nicholson A.C."/>
            <person name="Gulvik C.A."/>
            <person name="Whitney A.M."/>
            <person name="Humrighouse B.W."/>
            <person name="Bell M."/>
            <person name="Holmes B."/>
            <person name="Steigerwalt A.G."/>
            <person name="Villarma A."/>
            <person name="Sheth M."/>
            <person name="Batra D."/>
            <person name="Pryor J."/>
            <person name="Bernardet J.-F."/>
            <person name="Hugo C."/>
            <person name="Kampfer P."/>
            <person name="Newman J."/>
            <person name="McQuiston J.R."/>
        </authorList>
    </citation>
    <scope>NUCLEOTIDE SEQUENCE [LARGE SCALE GENOMIC DNA]</scope>
    <source>
        <strain evidence="1 4">KC_1864</strain>
    </source>
</reference>
<evidence type="ECO:0000313" key="1">
    <source>
        <dbReference type="EMBL" id="AZA83256.1"/>
    </source>
</evidence>
<evidence type="ECO:0000313" key="4">
    <source>
        <dbReference type="Proteomes" id="UP000279972"/>
    </source>
</evidence>
<organism evidence="2 3">
    <name type="scientific">Chryseobacterium lactis</name>
    <dbReference type="NCBI Taxonomy" id="1241981"/>
    <lineage>
        <taxon>Bacteria</taxon>
        <taxon>Pseudomonadati</taxon>
        <taxon>Bacteroidota</taxon>
        <taxon>Flavobacteriia</taxon>
        <taxon>Flavobacteriales</taxon>
        <taxon>Weeksellaceae</taxon>
        <taxon>Chryseobacterium group</taxon>
        <taxon>Chryseobacterium</taxon>
    </lineage>
</organism>
<accession>A0A3G6RF18</accession>
<proteinExistence type="predicted"/>
<evidence type="ECO:0000313" key="2">
    <source>
        <dbReference type="EMBL" id="PNW11149.1"/>
    </source>
</evidence>
<dbReference type="KEGG" id="clac:EG342_15840"/>
<dbReference type="OrthoDB" id="9934742at2"/>
<dbReference type="EMBL" id="CP033924">
    <property type="protein sequence ID" value="AZA83256.1"/>
    <property type="molecule type" value="Genomic_DNA"/>
</dbReference>
<reference evidence="2 3" key="1">
    <citation type="submission" date="2018-01" db="EMBL/GenBank/DDBJ databases">
        <title>Draft genome sequences of Chryseobacterium lactis NCTC11390, Chryseobacterium oncorhynchi 701B-08, and Chryseobacterium viscerum 687B-08.</title>
        <authorList>
            <person name="Jeong J.-J."/>
            <person name="Lee Y.J."/>
            <person name="Park B."/>
            <person name="Choi I.-G."/>
            <person name="Kim K.D."/>
        </authorList>
    </citation>
    <scope>NUCLEOTIDE SEQUENCE [LARGE SCALE GENOMIC DNA]</scope>
    <source>
        <strain evidence="2 3">NCTC11390</strain>
    </source>
</reference>
<name>A0A3G6RF18_CHRLC</name>
<evidence type="ECO:0000313" key="3">
    <source>
        <dbReference type="Proteomes" id="UP000236262"/>
    </source>
</evidence>
<gene>
    <name evidence="2" type="ORF">C1637_24030</name>
    <name evidence="1" type="ORF">EG342_15840</name>
</gene>
<protein>
    <recommendedName>
        <fullName evidence="5">DUF4197 family protein</fullName>
    </recommendedName>
</protein>
<evidence type="ECO:0008006" key="5">
    <source>
        <dbReference type="Google" id="ProtNLM"/>
    </source>
</evidence>
<dbReference type="RefSeq" id="WP_103294189.1">
    <property type="nucleotide sequence ID" value="NZ_CP033924.1"/>
</dbReference>
<dbReference type="Proteomes" id="UP000279972">
    <property type="component" value="Chromosome"/>
</dbReference>
<sequence>MKTNLITKIYFLAALCIFSFSFGKNMIATERSNIYENTIEKEHLPSINTLRHPVGNLYQTSMSVNTSQYVNGPVDLISVLQDLGLFNLIPIDTSLKLLSIVSDLNTCLAGINSTTIDTINQIIASIISSFQPMLNVLDQLISNGATTDIISKMAKTITMLISVKTVQTIMATIKKSLSQSQWTCLVDALQKLNNL</sequence>
<dbReference type="Proteomes" id="UP000236262">
    <property type="component" value="Unassembled WGS sequence"/>
</dbReference>